<dbReference type="STRING" id="889378.Spiaf_2653"/>
<proteinExistence type="predicted"/>
<keyword evidence="2" id="KW-1185">Reference proteome</keyword>
<evidence type="ECO:0000313" key="2">
    <source>
        <dbReference type="Proteomes" id="UP000007383"/>
    </source>
</evidence>
<dbReference type="InterPro" id="IPR029787">
    <property type="entry name" value="Nucleotide_cyclase"/>
</dbReference>
<accession>H9UMD6</accession>
<dbReference type="Proteomes" id="UP000007383">
    <property type="component" value="Chromosome"/>
</dbReference>
<evidence type="ECO:0000313" key="1">
    <source>
        <dbReference type="EMBL" id="AFG38679.1"/>
    </source>
</evidence>
<dbReference type="SUPFAM" id="SSF55073">
    <property type="entry name" value="Nucleotide cyclase"/>
    <property type="match status" value="1"/>
</dbReference>
<dbReference type="KEGG" id="sfc:Spiaf_2653"/>
<dbReference type="EMBL" id="CP003282">
    <property type="protein sequence ID" value="AFG38679.1"/>
    <property type="molecule type" value="Genomic_DNA"/>
</dbReference>
<sequence>MVEYIRRVAAMILRVLSRISRVGPRFLRRAEPDTRGYRQVSILAAILPATVESGVEDPLKLADAAVAAILEQKGEIASFVGRELLAVFAGRKGVRERRAVAAGYRLQELCPGTRTGLTAGPAFWGDVGPCRGVARGLIGEVVPLAEALPDLGWPVPVICSAAVGEAMGKSPGSYILLELDHAEVCGEPQRLYWPVRRDSVDTAVAEQIAAYREALQHYYSGDWPSAYDGFLRCSELLPAGRMRQRTRGSICPRGWDGIWRS</sequence>
<reference evidence="2" key="1">
    <citation type="journal article" date="2013" name="Stand. Genomic Sci.">
        <title>Complete genome sequence of the halophilic bacterium Spirochaeta africana type strain (Z-7692(T)) from the alkaline Lake Magadi in the East African Rift.</title>
        <authorList>
            <person name="Liolos K."/>
            <person name="Abt B."/>
            <person name="Scheuner C."/>
            <person name="Teshima H."/>
            <person name="Held B."/>
            <person name="Lapidus A."/>
            <person name="Nolan M."/>
            <person name="Lucas S."/>
            <person name="Deshpande S."/>
            <person name="Cheng J.F."/>
            <person name="Tapia R."/>
            <person name="Goodwin L.A."/>
            <person name="Pitluck S."/>
            <person name="Pagani I."/>
            <person name="Ivanova N."/>
            <person name="Mavromatis K."/>
            <person name="Mikhailova N."/>
            <person name="Huntemann M."/>
            <person name="Pati A."/>
            <person name="Chen A."/>
            <person name="Palaniappan K."/>
            <person name="Land M."/>
            <person name="Rohde M."/>
            <person name="Tindall B.J."/>
            <person name="Detter J.C."/>
            <person name="Goker M."/>
            <person name="Bristow J."/>
            <person name="Eisen J.A."/>
            <person name="Markowitz V."/>
            <person name="Hugenholtz P."/>
            <person name="Woyke T."/>
            <person name="Klenk H.P."/>
            <person name="Kyrpides N.C."/>
        </authorList>
    </citation>
    <scope>NUCLEOTIDE SEQUENCE</scope>
    <source>
        <strain evidence="2">ATCC 700263 / DSM 8902 / Z-7692</strain>
    </source>
</reference>
<dbReference type="RefSeq" id="WP_014456661.1">
    <property type="nucleotide sequence ID" value="NC_017098.1"/>
</dbReference>
<dbReference type="AlphaFoldDB" id="H9UMD6"/>
<name>H9UMD6_SPIAZ</name>
<gene>
    <name evidence="1" type="ordered locus">Spiaf_2653</name>
</gene>
<organism evidence="1 2">
    <name type="scientific">Spirochaeta africana (strain ATCC 700263 / DSM 8902 / Z-7692)</name>
    <dbReference type="NCBI Taxonomy" id="889378"/>
    <lineage>
        <taxon>Bacteria</taxon>
        <taxon>Pseudomonadati</taxon>
        <taxon>Spirochaetota</taxon>
        <taxon>Spirochaetia</taxon>
        <taxon>Spirochaetales</taxon>
        <taxon>Spirochaetaceae</taxon>
        <taxon>Spirochaeta</taxon>
    </lineage>
</organism>
<dbReference type="PATRIC" id="fig|889378.3.peg.2627"/>
<dbReference type="Gene3D" id="3.30.70.1230">
    <property type="entry name" value="Nucleotide cyclase"/>
    <property type="match status" value="1"/>
</dbReference>
<protein>
    <submittedName>
        <fullName evidence="1">Uncharacterized protein</fullName>
    </submittedName>
</protein>
<dbReference type="HOGENOM" id="CLU_1065204_0_0_12"/>